<sequence>MNDNPLQTALAAMLRFWSVRRPGPAQATETFGEGAAPDGVPQFGSAFATAAGALALPQAAVSLEASGVEVGPIEPQALSAQDEGEDRLVVDTAKPWRVSEADSGGGAPEDTPERMVLGVVKPWRVEAPALGGGGPAEIPDRMTLDMPKPWLAGALELEGSAAQLVQAMAGFAPRGAGEVVVGAARLGEWDRLMAVNPGA</sequence>
<reference evidence="1 2" key="1">
    <citation type="submission" date="2018-06" db="EMBL/GenBank/DDBJ databases">
        <title>Genomic Encyclopedia of Archaeal and Bacterial Type Strains, Phase II (KMG-II): from individual species to whole genera.</title>
        <authorList>
            <person name="Goeker M."/>
        </authorList>
    </citation>
    <scope>NUCLEOTIDE SEQUENCE [LARGE SCALE GENOMIC DNA]</scope>
    <source>
        <strain evidence="1 2">CFPB 3232</strain>
    </source>
</reference>
<name>A0A328Y7V7_9BURK</name>
<evidence type="ECO:0000313" key="1">
    <source>
        <dbReference type="EMBL" id="RAR70171.1"/>
    </source>
</evidence>
<comment type="caution">
    <text evidence="1">The sequence shown here is derived from an EMBL/GenBank/DDBJ whole genome shotgun (WGS) entry which is preliminary data.</text>
</comment>
<keyword evidence="2" id="KW-1185">Reference proteome</keyword>
<evidence type="ECO:0000313" key="2">
    <source>
        <dbReference type="Proteomes" id="UP000248856"/>
    </source>
</evidence>
<dbReference type="EMBL" id="QLTA01000117">
    <property type="protein sequence ID" value="RAR70171.1"/>
    <property type="molecule type" value="Genomic_DNA"/>
</dbReference>
<dbReference type="Proteomes" id="UP000248856">
    <property type="component" value="Unassembled WGS sequence"/>
</dbReference>
<gene>
    <name evidence="1" type="ORF">AX018_11172</name>
</gene>
<dbReference type="AlphaFoldDB" id="A0A328Y7V7"/>
<organism evidence="1 2">
    <name type="scientific">Paracidovorax anthurii</name>
    <dbReference type="NCBI Taxonomy" id="78229"/>
    <lineage>
        <taxon>Bacteria</taxon>
        <taxon>Pseudomonadati</taxon>
        <taxon>Pseudomonadota</taxon>
        <taxon>Betaproteobacteria</taxon>
        <taxon>Burkholderiales</taxon>
        <taxon>Comamonadaceae</taxon>
        <taxon>Paracidovorax</taxon>
    </lineage>
</organism>
<protein>
    <submittedName>
        <fullName evidence="1">Uncharacterized protein</fullName>
    </submittedName>
</protein>
<accession>A0A328Y7V7</accession>
<proteinExistence type="predicted"/>
<dbReference type="RefSeq" id="WP_111882830.1">
    <property type="nucleotide sequence ID" value="NZ_CBCSGC010000267.1"/>
</dbReference>